<evidence type="ECO:0000256" key="1">
    <source>
        <dbReference type="SAM" id="MobiDB-lite"/>
    </source>
</evidence>
<evidence type="ECO:0000313" key="4">
    <source>
        <dbReference type="Proteomes" id="UP000437638"/>
    </source>
</evidence>
<dbReference type="RefSeq" id="WP_160419128.1">
    <property type="nucleotide sequence ID" value="NZ_WTKP01000007.1"/>
</dbReference>
<proteinExistence type="predicted"/>
<reference evidence="3 4" key="1">
    <citation type="submission" date="2019-12" db="EMBL/GenBank/DDBJ databases">
        <title>Halomonas rutogse sp. nov. isolated from two lakes on Tibetan Plateau.</title>
        <authorList>
            <person name="Gao P."/>
        </authorList>
    </citation>
    <scope>NUCLEOTIDE SEQUENCE [LARGE SCALE GENOMIC DNA]</scope>
    <source>
        <strain evidence="3 4">ZH2S</strain>
    </source>
</reference>
<sequence length="119" mass="13474">MKNTAEKASQQFESAMISPMRSYAVAALNYYDQLLNTQIDAMRAYTDMSMEQARTWLDVKDTDSIKKAMESQQKIAANLTERMKGDAEKVISMSQDFAQQSQEMTEENSKKANNVVATQ</sequence>
<accession>A0A7X3KS66</accession>
<organism evidence="3 4">
    <name type="scientific">Vreelandella zhuhanensis</name>
    <dbReference type="NCBI Taxonomy" id="2684210"/>
    <lineage>
        <taxon>Bacteria</taxon>
        <taxon>Pseudomonadati</taxon>
        <taxon>Pseudomonadota</taxon>
        <taxon>Gammaproteobacteria</taxon>
        <taxon>Oceanospirillales</taxon>
        <taxon>Halomonadaceae</taxon>
        <taxon>Vreelandella</taxon>
    </lineage>
</organism>
<dbReference type="EMBL" id="WTKP01000007">
    <property type="protein sequence ID" value="MWJ28767.1"/>
    <property type="molecule type" value="Genomic_DNA"/>
</dbReference>
<feature type="region of interest" description="Disordered" evidence="1">
    <location>
        <begin position="96"/>
        <end position="119"/>
    </location>
</feature>
<protein>
    <submittedName>
        <fullName evidence="3">Phasin family protein</fullName>
    </submittedName>
</protein>
<comment type="caution">
    <text evidence="3">The sequence shown here is derived from an EMBL/GenBank/DDBJ whole genome shotgun (WGS) entry which is preliminary data.</text>
</comment>
<dbReference type="Pfam" id="PF09361">
    <property type="entry name" value="Phasin_2"/>
    <property type="match status" value="1"/>
</dbReference>
<dbReference type="Proteomes" id="UP000437638">
    <property type="component" value="Unassembled WGS sequence"/>
</dbReference>
<keyword evidence="4" id="KW-1185">Reference proteome</keyword>
<dbReference type="InterPro" id="IPR018968">
    <property type="entry name" value="Phasin"/>
</dbReference>
<name>A0A7X3KS66_9GAMM</name>
<dbReference type="AlphaFoldDB" id="A0A7X3KS66"/>
<evidence type="ECO:0000313" key="3">
    <source>
        <dbReference type="EMBL" id="MWJ28767.1"/>
    </source>
</evidence>
<evidence type="ECO:0000259" key="2">
    <source>
        <dbReference type="Pfam" id="PF09361"/>
    </source>
</evidence>
<feature type="domain" description="Phasin" evidence="2">
    <location>
        <begin position="11"/>
        <end position="108"/>
    </location>
</feature>
<gene>
    <name evidence="3" type="ORF">GPM19_11260</name>
</gene>